<dbReference type="KEGG" id="pfor:103147707"/>
<dbReference type="RefSeq" id="XP_007566239.1">
    <property type="nucleotide sequence ID" value="XM_007566177.2"/>
</dbReference>
<dbReference type="EMBL" id="AYCK01011209">
    <property type="status" value="NOT_ANNOTATED_CDS"/>
    <property type="molecule type" value="Genomic_DNA"/>
</dbReference>
<reference evidence="5" key="3">
    <citation type="submission" date="2025-09" db="UniProtKB">
        <authorList>
            <consortium name="Ensembl"/>
        </authorList>
    </citation>
    <scope>IDENTIFICATION</scope>
</reference>
<keyword evidence="2" id="KW-0175">Coiled coil</keyword>
<feature type="region of interest" description="Disordered" evidence="3">
    <location>
        <begin position="341"/>
        <end position="427"/>
    </location>
</feature>
<evidence type="ECO:0000313" key="6">
    <source>
        <dbReference type="Proteomes" id="UP000028760"/>
    </source>
</evidence>
<feature type="compositionally biased region" description="Low complexity" evidence="3">
    <location>
        <begin position="378"/>
        <end position="391"/>
    </location>
</feature>
<comment type="similarity">
    <text evidence="1">Belongs to the FAM178 family.</text>
</comment>
<dbReference type="eggNOG" id="ENOG502QW1I">
    <property type="taxonomic scope" value="Eukaryota"/>
</dbReference>
<accession>A0A087X891</accession>
<dbReference type="PANTHER" id="PTHR16046">
    <property type="entry name" value="SMC5-SMC6 COMPLEX LOCALIZATION FACTOR 2"/>
    <property type="match status" value="1"/>
</dbReference>
<feature type="region of interest" description="Disordered" evidence="3">
    <location>
        <begin position="1226"/>
        <end position="1294"/>
    </location>
</feature>
<feature type="compositionally biased region" description="Low complexity" evidence="3">
    <location>
        <begin position="404"/>
        <end position="419"/>
    </location>
</feature>
<feature type="compositionally biased region" description="Polar residues" evidence="3">
    <location>
        <begin position="568"/>
        <end position="580"/>
    </location>
</feature>
<dbReference type="EMBL" id="AYCK01011208">
    <property type="status" value="NOT_ANNOTATED_CDS"/>
    <property type="molecule type" value="Genomic_DNA"/>
</dbReference>
<feature type="compositionally biased region" description="Polar residues" evidence="3">
    <location>
        <begin position="254"/>
        <end position="272"/>
    </location>
</feature>
<dbReference type="InterPro" id="IPR026161">
    <property type="entry name" value="FAM178"/>
</dbReference>
<dbReference type="PANTHER" id="PTHR16046:SF9">
    <property type="entry name" value="SMC5-SMC6 COMPLEX LOCALIZATION FACTOR PROTEIN 2"/>
    <property type="match status" value="1"/>
</dbReference>
<feature type="region of interest" description="Disordered" evidence="3">
    <location>
        <begin position="1"/>
        <end position="32"/>
    </location>
</feature>
<reference evidence="6" key="1">
    <citation type="submission" date="2013-10" db="EMBL/GenBank/DDBJ databases">
        <authorList>
            <person name="Schartl M."/>
            <person name="Warren W."/>
        </authorList>
    </citation>
    <scope>NUCLEOTIDE SEQUENCE [LARGE SCALE GENOMIC DNA]</scope>
    <source>
        <strain evidence="6">female</strain>
    </source>
</reference>
<dbReference type="InterPro" id="IPR044276">
    <property type="entry name" value="CANIN_dom"/>
</dbReference>
<evidence type="ECO:0000256" key="3">
    <source>
        <dbReference type="SAM" id="MobiDB-lite"/>
    </source>
</evidence>
<protein>
    <submittedName>
        <fullName evidence="5">SMC5-SMC6 complex localization factor protein 2-like</fullName>
    </submittedName>
</protein>
<feature type="compositionally biased region" description="Basic and acidic residues" evidence="3">
    <location>
        <begin position="1226"/>
        <end position="1241"/>
    </location>
</feature>
<feature type="region of interest" description="Disordered" evidence="3">
    <location>
        <begin position="154"/>
        <end position="326"/>
    </location>
</feature>
<name>A0A087X891_POEFO</name>
<evidence type="ECO:0000256" key="1">
    <source>
        <dbReference type="ARBA" id="ARBA00010311"/>
    </source>
</evidence>
<feature type="compositionally biased region" description="Polar residues" evidence="3">
    <location>
        <begin position="155"/>
        <end position="171"/>
    </location>
</feature>
<feature type="compositionally biased region" description="Basic residues" evidence="3">
    <location>
        <begin position="241"/>
        <end position="250"/>
    </location>
</feature>
<dbReference type="STRING" id="48698.ENSPFOP00000001994"/>
<feature type="region of interest" description="Disordered" evidence="3">
    <location>
        <begin position="524"/>
        <end position="601"/>
    </location>
</feature>
<feature type="compositionally biased region" description="Polar residues" evidence="3">
    <location>
        <begin position="656"/>
        <end position="677"/>
    </location>
</feature>
<feature type="compositionally biased region" description="Basic and acidic residues" evidence="3">
    <location>
        <begin position="558"/>
        <end position="567"/>
    </location>
</feature>
<organism evidence="5 6">
    <name type="scientific">Poecilia formosa</name>
    <name type="common">Amazon molly</name>
    <name type="synonym">Limia formosa</name>
    <dbReference type="NCBI Taxonomy" id="48698"/>
    <lineage>
        <taxon>Eukaryota</taxon>
        <taxon>Metazoa</taxon>
        <taxon>Chordata</taxon>
        <taxon>Craniata</taxon>
        <taxon>Vertebrata</taxon>
        <taxon>Euteleostomi</taxon>
        <taxon>Actinopterygii</taxon>
        <taxon>Neopterygii</taxon>
        <taxon>Teleostei</taxon>
        <taxon>Neoteleostei</taxon>
        <taxon>Acanthomorphata</taxon>
        <taxon>Ovalentaria</taxon>
        <taxon>Atherinomorphae</taxon>
        <taxon>Cyprinodontiformes</taxon>
        <taxon>Poeciliidae</taxon>
        <taxon>Poeciliinae</taxon>
        <taxon>Poecilia</taxon>
    </lineage>
</organism>
<evidence type="ECO:0000313" key="5">
    <source>
        <dbReference type="Ensembl" id="ENSPFOP00000001994.2"/>
    </source>
</evidence>
<dbReference type="Proteomes" id="UP000028760">
    <property type="component" value="Unassembled WGS sequence"/>
</dbReference>
<dbReference type="GeneTree" id="ENSGT00530000064017"/>
<keyword evidence="6" id="KW-1185">Reference proteome</keyword>
<evidence type="ECO:0000256" key="2">
    <source>
        <dbReference type="SAM" id="Coils"/>
    </source>
</evidence>
<dbReference type="OMA" id="QQFEVWV"/>
<sequence>MDPALQQHSLSHFASFPQETPIRPSQVPNLLSHPAPRRVLPLQTPEECNMNKLSPKWHPAGMIYPAALISSSSTNIVSPVNSLLKDRLGPLKPFPPPHGHVLSSPVNVTTSARENLGPQHTMIRLDSGYFTSPQVVSASQTKTHISAERTFIPTIFNSPSPQSGKNISNPLPSCLSRRDQGTESKIPFSNSGKNKDVSQREDLRKSHQHEQTCSRESIIPVMDLNSTSQKRRREGEPCFKNTKKPCHKGINHGTAETNGLTPGTSPRSSLDHQPSPKSSSVFESSHETTNRLLKSEPACSALSSTPKPSRLDLVCPKKTPSTGAKKGFITTENNIVKLRLTSTLSEGSPKNQNEENQKKNKSSSSKVHHKECSKPPHVGSVCSNSNSGCSVPVKTESKKIEGISSKPASKPSLSSLSCSTQERSKASRVRKPTVVFDDIDQLFTPDPNVYVVRPACKAPKCRIEEQTIKSPTSKKGCSCSPTVTPISPPATQPLHAASSPASNMTVFLPTVTLERLKLEESQLCPKDGGIRHGPVNSSRSQSKDESFKPQHNLSLKPKTSEGLRCSETDTAASVQETSPPCTKPPPVEEEDSDGSKGGKEEDSIDVELDLGLSISYDIDPSQSSDSSEEEPLISFQEMMERVAKPPDTPQKEAISEPSTPGCRSSQSKTRLPSSSTKPGVYKNNLDQMLKEINSTKKAKEIEAQLLSACNEDLLRLAEYEAAEENQEEIANEHQEFLQHFSLMSAAIREIPPGEIVFNLERFGQIFHQDSLQLRQCHVSPQGASQKTLIWSSPAQLRLHLIVGLFEEAYCNSPCPAQVTRFLFKMMSVHSERIISNKILQALCDIACSAAYQIVNNDNQKFEVWVPSLADVTLVFMNMGAAFVTLFPFESLQPSFTEGDLLEDVYIKSESPSNNNEEISFPEHNCTNILKYLSYCMGLCPRAYSNDELLLLLTVVGRISLDTRRILQSNVAVSCLLYTIINNIRDWSSVLPRVCKALTDLTDDHHNMCLLVQLLPDSKRGIELQRHLSMCFISKLLDGHCTYVPVETELSLAELRPYLPQMQPSALLRSIQQKDKEEAMATQDQQAYYLCYSLLTLTNEASNLQVFKPEQKAQLLVLSSELETHVKCDIRESEKCLYRSKVKDLVARIYTKWQMLLQKTRPLNGKLYDYWQPAETFGNTEEDDEEAIFIEDDEETLIVNENDTLIAEDKEEENEKTEVKEDMEVVEHPGDEENDTKARETTATEEQVTGGLNQAMPVMQPPAVDEQIDPNPKECTATETQTAEREKTPLPDAVM</sequence>
<feature type="compositionally biased region" description="Polar residues" evidence="3">
    <location>
        <begin position="1"/>
        <end position="12"/>
    </location>
</feature>
<proteinExistence type="inferred from homology"/>
<dbReference type="Pfam" id="PF14816">
    <property type="entry name" value="CANIN"/>
    <property type="match status" value="1"/>
</dbReference>
<feature type="compositionally biased region" description="Basic and acidic residues" evidence="3">
    <location>
        <begin position="644"/>
        <end position="654"/>
    </location>
</feature>
<feature type="compositionally biased region" description="Basic and acidic residues" evidence="3">
    <location>
        <begin position="193"/>
        <end position="213"/>
    </location>
</feature>
<feature type="domain" description="Coiled-coil SMC6 And NSE5 INteracting (CANIN)" evidence="4">
    <location>
        <begin position="674"/>
        <end position="1041"/>
    </location>
</feature>
<reference evidence="5" key="2">
    <citation type="submission" date="2025-08" db="UniProtKB">
        <authorList>
            <consortium name="Ensembl"/>
        </authorList>
    </citation>
    <scope>IDENTIFICATION</scope>
</reference>
<feature type="region of interest" description="Disordered" evidence="3">
    <location>
        <begin position="644"/>
        <end position="681"/>
    </location>
</feature>
<dbReference type="Ensembl" id="ENSPFOT00000001998.2">
    <property type="protein sequence ID" value="ENSPFOP00000001994.2"/>
    <property type="gene ID" value="ENSPFOG00000002106.2"/>
</dbReference>
<evidence type="ECO:0000259" key="4">
    <source>
        <dbReference type="Pfam" id="PF14816"/>
    </source>
</evidence>
<dbReference type="CTD" id="55719"/>
<feature type="coiled-coil region" evidence="2">
    <location>
        <begin position="682"/>
        <end position="739"/>
    </location>
</feature>
<dbReference type="GeneID" id="103147707"/>